<organism evidence="1 2">
    <name type="scientific">Coniosporium uncinatum</name>
    <dbReference type="NCBI Taxonomy" id="93489"/>
    <lineage>
        <taxon>Eukaryota</taxon>
        <taxon>Fungi</taxon>
        <taxon>Dikarya</taxon>
        <taxon>Ascomycota</taxon>
        <taxon>Pezizomycotina</taxon>
        <taxon>Dothideomycetes</taxon>
        <taxon>Dothideomycetes incertae sedis</taxon>
        <taxon>Coniosporium</taxon>
    </lineage>
</organism>
<proteinExistence type="predicted"/>
<dbReference type="EMBL" id="JAWDJW010007040">
    <property type="protein sequence ID" value="KAK3062991.1"/>
    <property type="molecule type" value="Genomic_DNA"/>
</dbReference>
<accession>A0ACC3D770</accession>
<keyword evidence="2" id="KW-1185">Reference proteome</keyword>
<comment type="caution">
    <text evidence="1">The sequence shown here is derived from an EMBL/GenBank/DDBJ whole genome shotgun (WGS) entry which is preliminary data.</text>
</comment>
<dbReference type="Proteomes" id="UP001186974">
    <property type="component" value="Unassembled WGS sequence"/>
</dbReference>
<reference evidence="1" key="1">
    <citation type="submission" date="2024-09" db="EMBL/GenBank/DDBJ databases">
        <title>Black Yeasts Isolated from many extreme environments.</title>
        <authorList>
            <person name="Coleine C."/>
            <person name="Stajich J.E."/>
            <person name="Selbmann L."/>
        </authorList>
    </citation>
    <scope>NUCLEOTIDE SEQUENCE</scope>
    <source>
        <strain evidence="1">CCFEE 5737</strain>
    </source>
</reference>
<protein>
    <submittedName>
        <fullName evidence="1">Uncharacterized protein</fullName>
    </submittedName>
</protein>
<evidence type="ECO:0000313" key="1">
    <source>
        <dbReference type="EMBL" id="KAK3062991.1"/>
    </source>
</evidence>
<sequence>MDPCRTCNPAQRAVTDRRLDMNVNRMKYFRWTQKTAWITIAYVIAVPAMFGYMGYVTDGKWDMRGKRRGDTISEY</sequence>
<name>A0ACC3D770_9PEZI</name>
<evidence type="ECO:0000313" key="2">
    <source>
        <dbReference type="Proteomes" id="UP001186974"/>
    </source>
</evidence>
<gene>
    <name evidence="1" type="ORF">LTS18_002978</name>
</gene>